<comment type="caution">
    <text evidence="1">The sequence shown here is derived from an EMBL/GenBank/DDBJ whole genome shotgun (WGS) entry which is preliminary data.</text>
</comment>
<sequence length="232" mass="25922">MSDFATCGMTEDEVYRAFQEYLDKFGFGYCAVEGGHEMAMLKGFYTPQEALWCMDMPRNEFFSAQWFADAEGMTLEQAKETLRDLAVRGNIYREKTADGTMTYHMEPAAHGIYEFHAGKVINANWIPGLYGTMAGGMLAQVYDAGIPFYRCVPAKSELVRDGDLEPDDDLFAMLSTHRRFCVSPCACLHDAVRVRRHGRVPDHGEAVATAHVGTFAHRPGLGVHDESHGRHA</sequence>
<dbReference type="Proteomes" id="UP000293345">
    <property type="component" value="Unassembled WGS sequence"/>
</dbReference>
<evidence type="ECO:0000313" key="1">
    <source>
        <dbReference type="EMBL" id="RXZ54697.1"/>
    </source>
</evidence>
<dbReference type="RefSeq" id="WP_129425331.1">
    <property type="nucleotide sequence ID" value="NZ_SDPW01000001.1"/>
</dbReference>
<proteinExistence type="predicted"/>
<keyword evidence="2" id="KW-1185">Reference proteome</keyword>
<dbReference type="EMBL" id="SDPW01000001">
    <property type="protein sequence ID" value="RXZ54697.1"/>
    <property type="molecule type" value="Genomic_DNA"/>
</dbReference>
<protein>
    <submittedName>
        <fullName evidence="1">Uncharacterized protein</fullName>
    </submittedName>
</protein>
<accession>A0A4V1QU46</accession>
<reference evidence="1 2" key="1">
    <citation type="submission" date="2019-01" db="EMBL/GenBank/DDBJ databases">
        <title>Senegalimassilia sp. nov. KGMB04484 isolated human feces.</title>
        <authorList>
            <person name="Han K.-I."/>
            <person name="Kim J.-S."/>
            <person name="Lee K.C."/>
            <person name="Suh M.K."/>
            <person name="Eom M.K."/>
            <person name="Lee J.H."/>
            <person name="Park S.-H."/>
            <person name="Kang S.W."/>
            <person name="Park J.-E."/>
            <person name="Oh B.S."/>
            <person name="Yu S.Y."/>
            <person name="Choi S.-H."/>
            <person name="Lee D.H."/>
            <person name="Yoon H."/>
            <person name="Kim B.-Y."/>
            <person name="Lee J.H."/>
            <person name="Lee J.-S."/>
        </authorList>
    </citation>
    <scope>NUCLEOTIDE SEQUENCE [LARGE SCALE GENOMIC DNA]</scope>
    <source>
        <strain evidence="1 2">KGMB04484</strain>
    </source>
</reference>
<dbReference type="AlphaFoldDB" id="A0A4V1QU46"/>
<dbReference type="OrthoDB" id="5488678at2"/>
<evidence type="ECO:0000313" key="2">
    <source>
        <dbReference type="Proteomes" id="UP000293345"/>
    </source>
</evidence>
<organism evidence="1 2">
    <name type="scientific">Senegalimassilia faecalis</name>
    <dbReference type="NCBI Taxonomy" id="2509433"/>
    <lineage>
        <taxon>Bacteria</taxon>
        <taxon>Bacillati</taxon>
        <taxon>Actinomycetota</taxon>
        <taxon>Coriobacteriia</taxon>
        <taxon>Coriobacteriales</taxon>
        <taxon>Coriobacteriaceae</taxon>
        <taxon>Senegalimassilia</taxon>
    </lineage>
</organism>
<gene>
    <name evidence="1" type="ORF">ET524_09535</name>
</gene>
<name>A0A4V1QU46_9ACTN</name>